<dbReference type="Pfam" id="PF08545">
    <property type="entry name" value="ACP_syn_III"/>
    <property type="match status" value="1"/>
</dbReference>
<evidence type="ECO:0000259" key="2">
    <source>
        <dbReference type="Pfam" id="PF08545"/>
    </source>
</evidence>
<accession>A0A5P0YV86</accession>
<feature type="domain" description="Beta-ketoacyl-[acyl-carrier-protein] synthase III N-terminal" evidence="2">
    <location>
        <begin position="114"/>
        <end position="187"/>
    </location>
</feature>
<reference evidence="7 8" key="2">
    <citation type="submission" date="2020-05" db="EMBL/GenBank/DDBJ databases">
        <title>Classification of alakaliphilic streptomycetes isolated from an alkaline soil next to Lonar Crater, India and a proposal for the recognition of Streptomyces alkaliterrae sp. nov.</title>
        <authorList>
            <person name="Golinska P."/>
        </authorList>
    </citation>
    <scope>NUCLEOTIDE SEQUENCE [LARGE SCALE GENOMIC DNA]</scope>
    <source>
        <strain evidence="8">OF3</strain>
        <strain evidence="7">OF8</strain>
    </source>
</reference>
<evidence type="ECO:0000313" key="6">
    <source>
        <dbReference type="Proteomes" id="UP000320857"/>
    </source>
</evidence>
<evidence type="ECO:0000313" key="7">
    <source>
        <dbReference type="Proteomes" id="UP000517765"/>
    </source>
</evidence>
<dbReference type="EMBL" id="JABJWZ010000295">
    <property type="protein sequence ID" value="MBB1256106.1"/>
    <property type="molecule type" value="Genomic_DNA"/>
</dbReference>
<gene>
    <name evidence="5" type="ORF">FNX44_018770</name>
    <name evidence="3" type="ORF">H3146_22490</name>
    <name evidence="4" type="ORF">H3147_09715</name>
</gene>
<proteinExistence type="predicted"/>
<dbReference type="SUPFAM" id="SSF53901">
    <property type="entry name" value="Thiolase-like"/>
    <property type="match status" value="2"/>
</dbReference>
<dbReference type="EMBL" id="JABJXA010000042">
    <property type="protein sequence ID" value="MBB1259112.1"/>
    <property type="molecule type" value="Genomic_DNA"/>
</dbReference>
<dbReference type="RefSeq" id="WP_143649444.1">
    <property type="nucleotide sequence ID" value="NZ_JABJWZ010000295.1"/>
</dbReference>
<dbReference type="GO" id="GO:0044550">
    <property type="term" value="P:secondary metabolite biosynthetic process"/>
    <property type="evidence" value="ECO:0007669"/>
    <property type="project" value="TreeGrafter"/>
</dbReference>
<dbReference type="EMBL" id="VJYK02000213">
    <property type="protein sequence ID" value="MQS03880.1"/>
    <property type="molecule type" value="Genomic_DNA"/>
</dbReference>
<dbReference type="PANTHER" id="PTHR34069:SF2">
    <property type="entry name" value="BETA-KETOACYL-[ACYL-CARRIER-PROTEIN] SYNTHASE III"/>
    <property type="match status" value="1"/>
</dbReference>
<evidence type="ECO:0000256" key="1">
    <source>
        <dbReference type="ARBA" id="ARBA00022490"/>
    </source>
</evidence>
<protein>
    <submittedName>
        <fullName evidence="3 5">3-oxoacyl-ACP synthase</fullName>
    </submittedName>
</protein>
<dbReference type="Proteomes" id="UP000320857">
    <property type="component" value="Unassembled WGS sequence"/>
</dbReference>
<organism evidence="5 6">
    <name type="scientific">Streptomyces alkaliterrae</name>
    <dbReference type="NCBI Taxonomy" id="2213162"/>
    <lineage>
        <taxon>Bacteria</taxon>
        <taxon>Bacillati</taxon>
        <taxon>Actinomycetota</taxon>
        <taxon>Actinomycetes</taxon>
        <taxon>Kitasatosporales</taxon>
        <taxon>Streptomycetaceae</taxon>
        <taxon>Streptomyces</taxon>
    </lineage>
</organism>
<dbReference type="Gene3D" id="3.40.47.10">
    <property type="match status" value="2"/>
</dbReference>
<keyword evidence="1" id="KW-0963">Cytoplasm</keyword>
<evidence type="ECO:0000313" key="8">
    <source>
        <dbReference type="Proteomes" id="UP000525686"/>
    </source>
</evidence>
<dbReference type="Proteomes" id="UP000517765">
    <property type="component" value="Unassembled WGS sequence"/>
</dbReference>
<dbReference type="Proteomes" id="UP000525686">
    <property type="component" value="Unassembled WGS sequence"/>
</dbReference>
<keyword evidence="6" id="KW-1185">Reference proteome</keyword>
<sequence>MTHLLLGTGSALPGEPIDNARLKERFGTDPRWVDRFIGTRTRHLGVDLETGKPTHTLVDLATEAAEAALAAADLAPHDVDVLVLATASPDHLMPASVNLVADRLGLQAVPTYQLQSGCAGAVQALSLAGRMLDDEHRTALVVGADSCAKHLVLDHDFAALPPSELVNYVIFGDGAGAAVLGLADEPDAPGTHLGPVRNSFVGVGRDPGQVIRWFGAADRDSGEQPVAEDYKAIEAGVPALAADVLADLLDRTGWAPDSITHLLPPQLGGRMTEQITRGLVERFGLTATEVSCVAETGNNGNALPFLQLDRLFPLDPGDRALAIAIESSKWIRTGFALEGM</sequence>
<dbReference type="PANTHER" id="PTHR34069">
    <property type="entry name" value="3-OXOACYL-[ACYL-CARRIER-PROTEIN] SYNTHASE 3"/>
    <property type="match status" value="1"/>
</dbReference>
<dbReference type="InterPro" id="IPR016039">
    <property type="entry name" value="Thiolase-like"/>
</dbReference>
<evidence type="ECO:0000313" key="5">
    <source>
        <dbReference type="EMBL" id="MQS03880.1"/>
    </source>
</evidence>
<evidence type="ECO:0000313" key="4">
    <source>
        <dbReference type="EMBL" id="MBB1259112.1"/>
    </source>
</evidence>
<comment type="caution">
    <text evidence="5">The sequence shown here is derived from an EMBL/GenBank/DDBJ whole genome shotgun (WGS) entry which is preliminary data.</text>
</comment>
<name>A0A5P0YV86_9ACTN</name>
<dbReference type="GO" id="GO:0004315">
    <property type="term" value="F:3-oxoacyl-[acyl-carrier-protein] synthase activity"/>
    <property type="evidence" value="ECO:0007669"/>
    <property type="project" value="InterPro"/>
</dbReference>
<reference evidence="3" key="3">
    <citation type="journal article" name="Syst. Appl. Microbiol.">
        <title>Streptomyces alkaliterrae sp. nov., isolated from an alkaline soil, and emended descriptions of Streptomyces alkaliphilus, Streptomyces calidiresistens and Streptomyces durbertensis.</title>
        <authorList>
            <person name="Swiecimska M."/>
            <person name="Golinska P."/>
            <person name="Nouioui I."/>
            <person name="Wypij M."/>
            <person name="Rai M."/>
            <person name="Sangal V."/>
            <person name="Goodfellow M."/>
        </authorList>
    </citation>
    <scope>NUCLEOTIDE SEQUENCE</scope>
    <source>
        <strain evidence="3">OF3</strain>
        <strain evidence="4">OF8</strain>
    </source>
</reference>
<dbReference type="GO" id="GO:0006633">
    <property type="term" value="P:fatty acid biosynthetic process"/>
    <property type="evidence" value="ECO:0007669"/>
    <property type="project" value="InterPro"/>
</dbReference>
<dbReference type="AlphaFoldDB" id="A0A5P0YV86"/>
<reference evidence="5 6" key="1">
    <citation type="submission" date="2019-10" db="EMBL/GenBank/DDBJ databases">
        <title>Streptomyces sp. nov., a novel actinobacterium isolated from alkaline environment.</title>
        <authorList>
            <person name="Golinska P."/>
        </authorList>
    </citation>
    <scope>NUCLEOTIDE SEQUENCE [LARGE SCALE GENOMIC DNA]</scope>
    <source>
        <strain evidence="5 6">OF1</strain>
    </source>
</reference>
<dbReference type="InterPro" id="IPR013751">
    <property type="entry name" value="ACP_syn_III_N"/>
</dbReference>
<evidence type="ECO:0000313" key="3">
    <source>
        <dbReference type="EMBL" id="MBB1256106.1"/>
    </source>
</evidence>